<keyword evidence="2" id="KW-0813">Transport</keyword>
<dbReference type="InterPro" id="IPR011701">
    <property type="entry name" value="MFS"/>
</dbReference>
<feature type="transmembrane region" description="Helical" evidence="7">
    <location>
        <begin position="42"/>
        <end position="64"/>
    </location>
</feature>
<keyword evidence="3" id="KW-1003">Cell membrane</keyword>
<dbReference type="PANTHER" id="PTHR23517:SF2">
    <property type="entry name" value="MULTIDRUG RESISTANCE PROTEIN MDTH"/>
    <property type="match status" value="1"/>
</dbReference>
<evidence type="ECO:0000256" key="7">
    <source>
        <dbReference type="SAM" id="Phobius"/>
    </source>
</evidence>
<dbReference type="SUPFAM" id="SSF103473">
    <property type="entry name" value="MFS general substrate transporter"/>
    <property type="match status" value="1"/>
</dbReference>
<evidence type="ECO:0000256" key="4">
    <source>
        <dbReference type="ARBA" id="ARBA00022692"/>
    </source>
</evidence>
<dbReference type="InterPro" id="IPR050171">
    <property type="entry name" value="MFS_Transporters"/>
</dbReference>
<proteinExistence type="predicted"/>
<dbReference type="InterPro" id="IPR020846">
    <property type="entry name" value="MFS_dom"/>
</dbReference>
<feature type="transmembrane region" description="Helical" evidence="7">
    <location>
        <begin position="76"/>
        <end position="98"/>
    </location>
</feature>
<feature type="domain" description="Major facilitator superfamily (MFS) profile" evidence="8">
    <location>
        <begin position="1"/>
        <end position="412"/>
    </location>
</feature>
<evidence type="ECO:0000256" key="2">
    <source>
        <dbReference type="ARBA" id="ARBA00022448"/>
    </source>
</evidence>
<dbReference type="PROSITE" id="PS50850">
    <property type="entry name" value="MFS"/>
    <property type="match status" value="1"/>
</dbReference>
<feature type="transmembrane region" description="Helical" evidence="7">
    <location>
        <begin position="133"/>
        <end position="156"/>
    </location>
</feature>
<feature type="transmembrane region" description="Helical" evidence="7">
    <location>
        <begin position="217"/>
        <end position="236"/>
    </location>
</feature>
<dbReference type="Proteomes" id="UP000185936">
    <property type="component" value="Unassembled WGS sequence"/>
</dbReference>
<feature type="transmembrane region" description="Helical" evidence="7">
    <location>
        <begin position="387"/>
        <end position="408"/>
    </location>
</feature>
<dbReference type="PANTHER" id="PTHR23517">
    <property type="entry name" value="RESISTANCE PROTEIN MDTM, PUTATIVE-RELATED-RELATED"/>
    <property type="match status" value="1"/>
</dbReference>
<dbReference type="OrthoDB" id="204590at2157"/>
<evidence type="ECO:0000256" key="5">
    <source>
        <dbReference type="ARBA" id="ARBA00022989"/>
    </source>
</evidence>
<dbReference type="Pfam" id="PF07690">
    <property type="entry name" value="MFS_1"/>
    <property type="match status" value="1"/>
</dbReference>
<feature type="transmembrane region" description="Helical" evidence="7">
    <location>
        <begin position="104"/>
        <end position="126"/>
    </location>
</feature>
<feature type="transmembrane region" description="Helical" evidence="7">
    <location>
        <begin position="359"/>
        <end position="381"/>
    </location>
</feature>
<evidence type="ECO:0000313" key="10">
    <source>
        <dbReference type="Proteomes" id="UP000185936"/>
    </source>
</evidence>
<feature type="transmembrane region" description="Helical" evidence="7">
    <location>
        <begin position="162"/>
        <end position="179"/>
    </location>
</feature>
<evidence type="ECO:0000313" key="9">
    <source>
        <dbReference type="EMBL" id="SIR59074.1"/>
    </source>
</evidence>
<protein>
    <submittedName>
        <fullName evidence="9">Sugar phosphate permease</fullName>
    </submittedName>
</protein>
<dbReference type="AlphaFoldDB" id="A0A1N7C6J4"/>
<accession>A0A1N7C6J4</accession>
<keyword evidence="6 7" id="KW-0472">Membrane</keyword>
<dbReference type="Gene3D" id="1.20.1250.20">
    <property type="entry name" value="MFS general substrate transporter like domains"/>
    <property type="match status" value="1"/>
</dbReference>
<keyword evidence="5 7" id="KW-1133">Transmembrane helix</keyword>
<dbReference type="GO" id="GO:0022857">
    <property type="term" value="F:transmembrane transporter activity"/>
    <property type="evidence" value="ECO:0007669"/>
    <property type="project" value="InterPro"/>
</dbReference>
<dbReference type="EMBL" id="FTNR01000001">
    <property type="protein sequence ID" value="SIR59074.1"/>
    <property type="molecule type" value="Genomic_DNA"/>
</dbReference>
<comment type="subcellular location">
    <subcellularLocation>
        <location evidence="1">Cell membrane</location>
        <topology evidence="1">Multi-pass membrane protein</topology>
    </subcellularLocation>
</comment>
<keyword evidence="4 7" id="KW-0812">Transmembrane</keyword>
<name>A0A1N7C6J4_9EURY</name>
<feature type="transmembrane region" description="Helical" evidence="7">
    <location>
        <begin position="294"/>
        <end position="314"/>
    </location>
</feature>
<organism evidence="9 10">
    <name type="scientific">Natronorubrum thiooxidans</name>
    <dbReference type="NCBI Taxonomy" id="308853"/>
    <lineage>
        <taxon>Archaea</taxon>
        <taxon>Methanobacteriati</taxon>
        <taxon>Methanobacteriota</taxon>
        <taxon>Stenosarchaea group</taxon>
        <taxon>Halobacteria</taxon>
        <taxon>Halobacteriales</taxon>
        <taxon>Natrialbaceae</taxon>
        <taxon>Natronorubrum</taxon>
    </lineage>
</organism>
<dbReference type="STRING" id="308853.SAMN05421752_101144"/>
<reference evidence="10" key="1">
    <citation type="submission" date="2017-01" db="EMBL/GenBank/DDBJ databases">
        <authorList>
            <person name="Varghese N."/>
            <person name="Submissions S."/>
        </authorList>
    </citation>
    <scope>NUCLEOTIDE SEQUENCE [LARGE SCALE GENOMIC DNA]</scope>
    <source>
        <strain evidence="10">type strain: HArc-</strain>
    </source>
</reference>
<keyword evidence="10" id="KW-1185">Reference proteome</keyword>
<feature type="transmembrane region" description="Helical" evidence="7">
    <location>
        <begin position="320"/>
        <end position="338"/>
    </location>
</feature>
<evidence type="ECO:0000256" key="6">
    <source>
        <dbReference type="ARBA" id="ARBA00023136"/>
    </source>
</evidence>
<dbReference type="RefSeq" id="WP_076607263.1">
    <property type="nucleotide sequence ID" value="NZ_FTNR01000001.1"/>
</dbReference>
<evidence type="ECO:0000256" key="1">
    <source>
        <dbReference type="ARBA" id="ARBA00004651"/>
    </source>
</evidence>
<feature type="transmembrane region" description="Helical" evidence="7">
    <location>
        <begin position="12"/>
        <end position="36"/>
    </location>
</feature>
<evidence type="ECO:0000256" key="3">
    <source>
        <dbReference type="ARBA" id="ARBA00022475"/>
    </source>
</evidence>
<gene>
    <name evidence="9" type="ORF">SAMN05421752_101144</name>
</gene>
<feature type="transmembrane region" description="Helical" evidence="7">
    <location>
        <begin position="270"/>
        <end position="287"/>
    </location>
</feature>
<sequence>MSLGNNDTAIATFTMLAHAIVHWFELAIPIFLVVWLDAFDVSVGLVGLVVALGYAPFGLGALPAGLLADKYGPKRLVLLCLAGMSLSFVTLAFAQSIYAVAVSLLGWGIVASIYHPAGLALISTGVENRGTVFAWHGIAGNVGIALGPFATATLLLVLEWRLVAVALAVPGLLAVIYGLRLEFDPTAALDDQSQPTGADAATDSAAGSAFVANSKSLFASSFLLVFAVVTFVGLYYRGVLTYLPELLHGLPAMADIEPPGGLEELSLGDYVYVGLLVAGMAGQYVAGKLTARVAVARGLVVVFLGLAALALAFVPVSSMGLSAVVFYCGVLGFSLFAIEPFYQEAVAVYTPADTRGLSYGYTYLGMFGLGAVSISLGGFLLDYASMGVFFATLSVIALLGAGVSVRLLMTSDPRRVPSAASTTTADD</sequence>
<evidence type="ECO:0000259" key="8">
    <source>
        <dbReference type="PROSITE" id="PS50850"/>
    </source>
</evidence>
<dbReference type="GO" id="GO:0005886">
    <property type="term" value="C:plasma membrane"/>
    <property type="evidence" value="ECO:0007669"/>
    <property type="project" value="UniProtKB-SubCell"/>
</dbReference>
<dbReference type="InterPro" id="IPR036259">
    <property type="entry name" value="MFS_trans_sf"/>
</dbReference>